<reference evidence="1" key="1">
    <citation type="journal article" date="2015" name="Nature">
        <title>Complex archaea that bridge the gap between prokaryotes and eukaryotes.</title>
        <authorList>
            <person name="Spang A."/>
            <person name="Saw J.H."/>
            <person name="Jorgensen S.L."/>
            <person name="Zaremba-Niedzwiedzka K."/>
            <person name="Martijn J."/>
            <person name="Lind A.E."/>
            <person name="van Eijk R."/>
            <person name="Schleper C."/>
            <person name="Guy L."/>
            <person name="Ettema T.J."/>
        </authorList>
    </citation>
    <scope>NUCLEOTIDE SEQUENCE</scope>
</reference>
<organism evidence="1">
    <name type="scientific">marine sediment metagenome</name>
    <dbReference type="NCBI Taxonomy" id="412755"/>
    <lineage>
        <taxon>unclassified sequences</taxon>
        <taxon>metagenomes</taxon>
        <taxon>ecological metagenomes</taxon>
    </lineage>
</organism>
<comment type="caution">
    <text evidence="1">The sequence shown here is derived from an EMBL/GenBank/DDBJ whole genome shotgun (WGS) entry which is preliminary data.</text>
</comment>
<accession>A0A0F9G392</accession>
<feature type="non-terminal residue" evidence="1">
    <location>
        <position position="191"/>
    </location>
</feature>
<dbReference type="AlphaFoldDB" id="A0A0F9G392"/>
<gene>
    <name evidence="1" type="ORF">LCGC14_2232080</name>
</gene>
<sequence>MASKTTVVALSVLAIGLAIGLAAGQAGAAMILEYEGTIRVNSGYYGHGLAYVADGVGSGDRPVSVTGPTLVTVGGHGSTDYIKEWYIPTPVTSGTAPTATQVATAAGGTYVDDTQRIRTGWGTLAVVGGTIWGLPQNDDATSNYGFGMVKLGTNEDWVDLGNTGITRLQSIAGAGGYSGGGIANKFDETDT</sequence>
<dbReference type="EMBL" id="LAZR01030051">
    <property type="protein sequence ID" value="KKL57772.1"/>
    <property type="molecule type" value="Genomic_DNA"/>
</dbReference>
<name>A0A0F9G392_9ZZZZ</name>
<proteinExistence type="predicted"/>
<evidence type="ECO:0000313" key="1">
    <source>
        <dbReference type="EMBL" id="KKL57772.1"/>
    </source>
</evidence>
<protein>
    <submittedName>
        <fullName evidence="1">Uncharacterized protein</fullName>
    </submittedName>
</protein>